<accession>A0A7T0BTP1</accession>
<protein>
    <submittedName>
        <fullName evidence="2">Uncharacterized protein</fullName>
    </submittedName>
</protein>
<sequence length="189" mass="22229">MHRIKFLPLALLVLFLSALPAHAGDQTIAKTGDKAWDAFIQLQTDWTRQLRDLVLKERKKFKGIADLSYQWRLAEMKLDTLKFLYLKKHRADTIERDKGLPAFVTLEWFPEFSEKLEKSDPVFHKQEVLAASLKKKVEEHENWEGLQEYLKEIQKSKAHKKRFDDFLSEMNTVQKILAKSAADEIRTHH</sequence>
<proteinExistence type="predicted"/>
<feature type="chain" id="PRO_5032354727" evidence="1">
    <location>
        <begin position="24"/>
        <end position="189"/>
    </location>
</feature>
<gene>
    <name evidence="2" type="ORF">G3M70_02480</name>
</gene>
<reference evidence="2 3" key="1">
    <citation type="submission" date="2020-02" db="EMBL/GenBank/DDBJ databases">
        <title>Genomic and physiological characterization of two novel Nitrospinaceae genera.</title>
        <authorList>
            <person name="Mueller A.J."/>
            <person name="Jung M.-Y."/>
            <person name="Strachan C.R."/>
            <person name="Herbold C.W."/>
            <person name="Kirkegaard R.H."/>
            <person name="Daims H."/>
        </authorList>
    </citation>
    <scope>NUCLEOTIDE SEQUENCE [LARGE SCALE GENOMIC DNA]</scope>
    <source>
        <strain evidence="2">EB</strain>
    </source>
</reference>
<feature type="signal peptide" evidence="1">
    <location>
        <begin position="1"/>
        <end position="23"/>
    </location>
</feature>
<evidence type="ECO:0000256" key="1">
    <source>
        <dbReference type="SAM" id="SignalP"/>
    </source>
</evidence>
<evidence type="ECO:0000313" key="2">
    <source>
        <dbReference type="EMBL" id="QPJ60812.1"/>
    </source>
</evidence>
<name>A0A7T0BTP1_9BACT</name>
<dbReference type="KEGG" id="nli:G3M70_02480"/>
<dbReference type="EMBL" id="CP048685">
    <property type="protein sequence ID" value="QPJ60812.1"/>
    <property type="molecule type" value="Genomic_DNA"/>
</dbReference>
<keyword evidence="1" id="KW-0732">Signal</keyword>
<dbReference type="AlphaFoldDB" id="A0A7T0BTP1"/>
<organism evidence="2 3">
    <name type="scientific">Candidatus Nitronauta litoralis</name>
    <dbReference type="NCBI Taxonomy" id="2705533"/>
    <lineage>
        <taxon>Bacteria</taxon>
        <taxon>Pseudomonadati</taxon>
        <taxon>Nitrospinota/Tectimicrobiota group</taxon>
        <taxon>Nitrospinota</taxon>
        <taxon>Nitrospinia</taxon>
        <taxon>Nitrospinales</taxon>
        <taxon>Nitrospinaceae</taxon>
        <taxon>Candidatus Nitronauta</taxon>
    </lineage>
</organism>
<evidence type="ECO:0000313" key="3">
    <source>
        <dbReference type="Proteomes" id="UP000594688"/>
    </source>
</evidence>
<dbReference type="Proteomes" id="UP000594688">
    <property type="component" value="Chromosome"/>
</dbReference>